<sequence length="50" mass="5854">MLSTHTSILILSLLHLFLFLHYLSLFLHYLSLSFNLQICNFIFTHSSLSL</sequence>
<dbReference type="EMBL" id="MNCJ02000317">
    <property type="protein sequence ID" value="KAF5817950.1"/>
    <property type="molecule type" value="Genomic_DNA"/>
</dbReference>
<dbReference type="Proteomes" id="UP000215914">
    <property type="component" value="Chromosome 13"/>
</dbReference>
<dbReference type="Gramene" id="mRNA:HanXRQr2_Chr02g0059051">
    <property type="protein sequence ID" value="CDS:HanXRQr2_Chr02g0059051.1"/>
    <property type="gene ID" value="HanXRQr2_Chr02g0059051"/>
</dbReference>
<dbReference type="EMBL" id="CM007902">
    <property type="protein sequence ID" value="OTG00830.1"/>
    <property type="molecule type" value="Genomic_DNA"/>
</dbReference>
<organism evidence="3 4">
    <name type="scientific">Helianthus annuus</name>
    <name type="common">Common sunflower</name>
    <dbReference type="NCBI Taxonomy" id="4232"/>
    <lineage>
        <taxon>Eukaryota</taxon>
        <taxon>Viridiplantae</taxon>
        <taxon>Streptophyta</taxon>
        <taxon>Embryophyta</taxon>
        <taxon>Tracheophyta</taxon>
        <taxon>Spermatophyta</taxon>
        <taxon>Magnoliopsida</taxon>
        <taxon>eudicotyledons</taxon>
        <taxon>Gunneridae</taxon>
        <taxon>Pentapetalae</taxon>
        <taxon>asterids</taxon>
        <taxon>campanulids</taxon>
        <taxon>Asterales</taxon>
        <taxon>Asteraceae</taxon>
        <taxon>Asteroideae</taxon>
        <taxon>Heliantheae alliance</taxon>
        <taxon>Heliantheae</taxon>
        <taxon>Helianthus</taxon>
    </lineage>
</organism>
<dbReference type="AlphaFoldDB" id="A0A251SPS1"/>
<proteinExistence type="predicted"/>
<reference evidence="3" key="2">
    <citation type="submission" date="2017-02" db="EMBL/GenBank/DDBJ databases">
        <title>Sunflower complete genome.</title>
        <authorList>
            <person name="Langlade N."/>
            <person name="Munos S."/>
        </authorList>
    </citation>
    <scope>NUCLEOTIDE SEQUENCE [LARGE SCALE GENOMIC DNA]</scope>
    <source>
        <tissue evidence="3">Leaves</tissue>
    </source>
</reference>
<dbReference type="InParanoid" id="A0A251SPS1"/>
<keyword evidence="1" id="KW-0812">Transmembrane</keyword>
<reference evidence="2 4" key="1">
    <citation type="journal article" date="2017" name="Nature">
        <title>The sunflower genome provides insights into oil metabolism, flowering and Asterid evolution.</title>
        <authorList>
            <person name="Badouin H."/>
            <person name="Gouzy J."/>
            <person name="Grassa C.J."/>
            <person name="Murat F."/>
            <person name="Staton S.E."/>
            <person name="Cottret L."/>
            <person name="Lelandais-Briere C."/>
            <person name="Owens G.L."/>
            <person name="Carrere S."/>
            <person name="Mayjonade B."/>
            <person name="Legrand L."/>
            <person name="Gill N."/>
            <person name="Kane N.C."/>
            <person name="Bowers J.E."/>
            <person name="Hubner S."/>
            <person name="Bellec A."/>
            <person name="Berard A."/>
            <person name="Berges H."/>
            <person name="Blanchet N."/>
            <person name="Boniface M.C."/>
            <person name="Brunel D."/>
            <person name="Catrice O."/>
            <person name="Chaidir N."/>
            <person name="Claudel C."/>
            <person name="Donnadieu C."/>
            <person name="Faraut T."/>
            <person name="Fievet G."/>
            <person name="Helmstetter N."/>
            <person name="King M."/>
            <person name="Knapp S.J."/>
            <person name="Lai Z."/>
            <person name="Le Paslier M.C."/>
            <person name="Lippi Y."/>
            <person name="Lorenzon L."/>
            <person name="Mandel J.R."/>
            <person name="Marage G."/>
            <person name="Marchand G."/>
            <person name="Marquand E."/>
            <person name="Bret-Mestries E."/>
            <person name="Morien E."/>
            <person name="Nambeesan S."/>
            <person name="Nguyen T."/>
            <person name="Pegot-Espagnet P."/>
            <person name="Pouilly N."/>
            <person name="Raftis F."/>
            <person name="Sallet E."/>
            <person name="Schiex T."/>
            <person name="Thomas J."/>
            <person name="Vandecasteele C."/>
            <person name="Vares D."/>
            <person name="Vear F."/>
            <person name="Vautrin S."/>
            <person name="Crespi M."/>
            <person name="Mangin B."/>
            <person name="Burke J.M."/>
            <person name="Salse J."/>
            <person name="Munos S."/>
            <person name="Vincourt P."/>
            <person name="Rieseberg L.H."/>
            <person name="Langlade N.B."/>
        </authorList>
    </citation>
    <scope>NUCLEOTIDE SEQUENCE [LARGE SCALE GENOMIC DNA]</scope>
    <source>
        <strain evidence="4">cv. SF193</strain>
        <tissue evidence="2">Leaves</tissue>
    </source>
</reference>
<keyword evidence="1" id="KW-1133">Transmembrane helix</keyword>
<feature type="transmembrane region" description="Helical" evidence="1">
    <location>
        <begin position="6"/>
        <end position="27"/>
    </location>
</feature>
<evidence type="ECO:0000313" key="4">
    <source>
        <dbReference type="Proteomes" id="UP000215914"/>
    </source>
</evidence>
<keyword evidence="1" id="KW-0472">Membrane</keyword>
<reference evidence="2" key="3">
    <citation type="submission" date="2020-06" db="EMBL/GenBank/DDBJ databases">
        <title>Helianthus annuus Genome sequencing and assembly Release 2.</title>
        <authorList>
            <person name="Gouzy J."/>
            <person name="Langlade N."/>
            <person name="Munos S."/>
        </authorList>
    </citation>
    <scope>NUCLEOTIDE SEQUENCE</scope>
    <source>
        <tissue evidence="2">Leaves</tissue>
    </source>
</reference>
<keyword evidence="4" id="KW-1185">Reference proteome</keyword>
<accession>A0A251SPS1</accession>
<name>A0A251SPS1_HELAN</name>
<protein>
    <submittedName>
        <fullName evidence="3">Uncharacterized protein</fullName>
    </submittedName>
</protein>
<evidence type="ECO:0000256" key="1">
    <source>
        <dbReference type="SAM" id="Phobius"/>
    </source>
</evidence>
<gene>
    <name evidence="3" type="ORF">HannXRQ_Chr13g0395411</name>
    <name evidence="2" type="ORF">HanXRQr2_Chr02g0059051</name>
</gene>
<evidence type="ECO:0000313" key="3">
    <source>
        <dbReference type="EMBL" id="OTG00830.1"/>
    </source>
</evidence>
<evidence type="ECO:0000313" key="2">
    <source>
        <dbReference type="EMBL" id="KAF5817950.1"/>
    </source>
</evidence>